<protein>
    <submittedName>
        <fullName evidence="2">Uncharacterized protein</fullName>
    </submittedName>
</protein>
<keyword evidence="1" id="KW-0812">Transmembrane</keyword>
<accession>A0AAX0K6N0</accession>
<comment type="caution">
    <text evidence="2">The sequence shown here is derived from an EMBL/GenBank/DDBJ whole genome shotgun (WGS) entry which is preliminary data.</text>
</comment>
<evidence type="ECO:0000313" key="5">
    <source>
        <dbReference type="Proteomes" id="UP000307517"/>
    </source>
</evidence>
<keyword evidence="1" id="KW-0472">Membrane</keyword>
<dbReference type="EMBL" id="MTJY01000001">
    <property type="protein sequence ID" value="ONN76130.1"/>
    <property type="molecule type" value="Genomic_DNA"/>
</dbReference>
<dbReference type="RefSeq" id="WP_005690386.1">
    <property type="nucleotide sequence ID" value="NZ_WKPA01000001.1"/>
</dbReference>
<feature type="transmembrane region" description="Helical" evidence="1">
    <location>
        <begin position="9"/>
        <end position="28"/>
    </location>
</feature>
<dbReference type="Proteomes" id="UP000189067">
    <property type="component" value="Unassembled WGS sequence"/>
</dbReference>
<feature type="transmembrane region" description="Helical" evidence="1">
    <location>
        <begin position="34"/>
        <end position="58"/>
    </location>
</feature>
<reference evidence="3 5" key="2">
    <citation type="submission" date="2019-04" db="EMBL/GenBank/DDBJ databases">
        <title>Genome Announcement to Ensure Probiotic Safety of Lactobacillus rhamnosus UBLR-58.</title>
        <authorList>
            <person name="Sulthana A."/>
            <person name="Lakshmi S.G."/>
            <person name="Madempudi R.S."/>
        </authorList>
    </citation>
    <scope>NUCLEOTIDE SEQUENCE [LARGE SCALE GENOMIC DNA]</scope>
    <source>
        <strain evidence="3 5">UBLR-58</strain>
    </source>
</reference>
<name>A0AAX0K6N0_LACRH</name>
<gene>
    <name evidence="2" type="ORF">BWR10_00040</name>
    <name evidence="3" type="ORF">E6L36_00005</name>
</gene>
<evidence type="ECO:0000256" key="1">
    <source>
        <dbReference type="SAM" id="Phobius"/>
    </source>
</evidence>
<dbReference type="Proteomes" id="UP000307517">
    <property type="component" value="Unassembled WGS sequence"/>
</dbReference>
<proteinExistence type="predicted"/>
<evidence type="ECO:0000313" key="4">
    <source>
        <dbReference type="Proteomes" id="UP000189067"/>
    </source>
</evidence>
<reference evidence="2 4" key="1">
    <citation type="submission" date="2017-01" db="EMBL/GenBank/DDBJ databases">
        <title>In silico prediction, in vitro antibacterial spectrum and physicochemical properties of a putative bacteriocin produced by Lactobacillus rhamnosus strain L156.4.</title>
        <authorList>
            <person name="Silveira A.M."/>
            <person name="Monteiro A.S."/>
            <person name="Santos V.L."/>
            <person name="Nicoli J.R."/>
            <person name="Azevedo V."/>
            <person name="Soares S.C."/>
            <person name="Castro-Oliveira L."/>
            <person name="Dias-Souza M.V."/>
            <person name="Nardi R.M."/>
        </authorList>
    </citation>
    <scope>NUCLEOTIDE SEQUENCE [LARGE SCALE GENOMIC DNA]</scope>
    <source>
        <strain evidence="2 4">L156.4</strain>
    </source>
</reference>
<keyword evidence="1" id="KW-1133">Transmembrane helix</keyword>
<sequence length="63" mass="7041">MKNAKNKNSVIGIFILFSILIYLYGNIFVSPNNWLNPVALVVSLMIGGIAAAVFYHMVKRKNN</sequence>
<organism evidence="2 4">
    <name type="scientific">Lacticaseibacillus rhamnosus</name>
    <name type="common">Lactobacillus rhamnosus</name>
    <dbReference type="NCBI Taxonomy" id="47715"/>
    <lineage>
        <taxon>Bacteria</taxon>
        <taxon>Bacillati</taxon>
        <taxon>Bacillota</taxon>
        <taxon>Bacilli</taxon>
        <taxon>Lactobacillales</taxon>
        <taxon>Lactobacillaceae</taxon>
        <taxon>Lacticaseibacillus</taxon>
    </lineage>
</organism>
<evidence type="ECO:0000313" key="2">
    <source>
        <dbReference type="EMBL" id="ONN76130.1"/>
    </source>
</evidence>
<dbReference type="AlphaFoldDB" id="A0AAX0K6N0"/>
<evidence type="ECO:0000313" key="3">
    <source>
        <dbReference type="EMBL" id="THC78940.1"/>
    </source>
</evidence>
<dbReference type="EMBL" id="SSHM01000001">
    <property type="protein sequence ID" value="THC78940.1"/>
    <property type="molecule type" value="Genomic_DNA"/>
</dbReference>